<keyword evidence="2 4" id="KW-0238">DNA-binding</keyword>
<reference evidence="6 7" key="1">
    <citation type="submission" date="2018-04" db="EMBL/GenBank/DDBJ databases">
        <title>Genomic Encyclopedia of Archaeal and Bacterial Type Strains, Phase II (KMG-II): from individual species to whole genera.</title>
        <authorList>
            <person name="Goeker M."/>
        </authorList>
    </citation>
    <scope>NUCLEOTIDE SEQUENCE [LARGE SCALE GENOMIC DNA]</scope>
    <source>
        <strain evidence="6 7">DSM 26809</strain>
    </source>
</reference>
<organism evidence="6 7">
    <name type="scientific">Mucilaginibacter yixingensis</name>
    <dbReference type="NCBI Taxonomy" id="1295612"/>
    <lineage>
        <taxon>Bacteria</taxon>
        <taxon>Pseudomonadati</taxon>
        <taxon>Bacteroidota</taxon>
        <taxon>Sphingobacteriia</taxon>
        <taxon>Sphingobacteriales</taxon>
        <taxon>Sphingobacteriaceae</taxon>
        <taxon>Mucilaginibacter</taxon>
    </lineage>
</organism>
<dbReference type="InterPro" id="IPR036388">
    <property type="entry name" value="WH-like_DNA-bd_sf"/>
</dbReference>
<dbReference type="Proteomes" id="UP000244168">
    <property type="component" value="Unassembled WGS sequence"/>
</dbReference>
<protein>
    <recommendedName>
        <fullName evidence="4">HTH-type transcriptional regulator</fullName>
    </recommendedName>
</protein>
<evidence type="ECO:0000259" key="5">
    <source>
        <dbReference type="Pfam" id="PF12802"/>
    </source>
</evidence>
<dbReference type="GO" id="GO:0003677">
    <property type="term" value="F:DNA binding"/>
    <property type="evidence" value="ECO:0007669"/>
    <property type="project" value="UniProtKB-UniRule"/>
</dbReference>
<dbReference type="PANTHER" id="PTHR38465:SF1">
    <property type="entry name" value="HTH-TYPE TRANSCRIPTIONAL REGULATOR MJ1563-RELATED"/>
    <property type="match status" value="1"/>
</dbReference>
<dbReference type="InterPro" id="IPR036390">
    <property type="entry name" value="WH_DNA-bd_sf"/>
</dbReference>
<evidence type="ECO:0000256" key="4">
    <source>
        <dbReference type="PIRNR" id="PIRNR006707"/>
    </source>
</evidence>
<sequence length="179" mass="21049">MKVQIVYYICIVELAEAKQRFIEAWGKLGSEWGINRTMAQVHALLMVSAEPQTTEEIMEQLSISRGNANMTLRELISWGLVEKRHKAGERKEYFYAEKDTWYIARQVAQERKKRELDPILKILKELGEVKGDEKDPEYKTFQTSVKDINKLAKNVDRTLETMLKAEENWFWGSIFKIFK</sequence>
<dbReference type="InterPro" id="IPR052362">
    <property type="entry name" value="HTH-GbsR_regulator"/>
</dbReference>
<evidence type="ECO:0000256" key="2">
    <source>
        <dbReference type="ARBA" id="ARBA00023125"/>
    </source>
</evidence>
<evidence type="ECO:0000313" key="6">
    <source>
        <dbReference type="EMBL" id="PTQ99559.1"/>
    </source>
</evidence>
<dbReference type="InterPro" id="IPR026282">
    <property type="entry name" value="MJ1563"/>
</dbReference>
<evidence type="ECO:0000256" key="3">
    <source>
        <dbReference type="ARBA" id="ARBA00023163"/>
    </source>
</evidence>
<gene>
    <name evidence="6" type="ORF">C8P68_102384</name>
</gene>
<dbReference type="InterPro" id="IPR000835">
    <property type="entry name" value="HTH_MarR-typ"/>
</dbReference>
<dbReference type="SUPFAM" id="SSF46785">
    <property type="entry name" value="Winged helix' DNA-binding domain"/>
    <property type="match status" value="1"/>
</dbReference>
<evidence type="ECO:0000256" key="1">
    <source>
        <dbReference type="ARBA" id="ARBA00023015"/>
    </source>
</evidence>
<dbReference type="PIRSF" id="PIRSF006707">
    <property type="entry name" value="MJ1563"/>
    <property type="match status" value="1"/>
</dbReference>
<keyword evidence="7" id="KW-1185">Reference proteome</keyword>
<dbReference type="PANTHER" id="PTHR38465">
    <property type="entry name" value="HTH-TYPE TRANSCRIPTIONAL REGULATOR MJ1563-RELATED"/>
    <property type="match status" value="1"/>
</dbReference>
<comment type="caution">
    <text evidence="6">The sequence shown here is derived from an EMBL/GenBank/DDBJ whole genome shotgun (WGS) entry which is preliminary data.</text>
</comment>
<dbReference type="GO" id="GO:0003700">
    <property type="term" value="F:DNA-binding transcription factor activity"/>
    <property type="evidence" value="ECO:0007669"/>
    <property type="project" value="InterPro"/>
</dbReference>
<feature type="domain" description="HTH marR-type" evidence="5">
    <location>
        <begin position="33"/>
        <end position="88"/>
    </location>
</feature>
<dbReference type="EMBL" id="QAOQ01000002">
    <property type="protein sequence ID" value="PTQ99559.1"/>
    <property type="molecule type" value="Genomic_DNA"/>
</dbReference>
<name>A0A2T5JCR2_9SPHI</name>
<keyword evidence="1 4" id="KW-0805">Transcription regulation</keyword>
<evidence type="ECO:0000313" key="7">
    <source>
        <dbReference type="Proteomes" id="UP000244168"/>
    </source>
</evidence>
<dbReference type="Pfam" id="PF12802">
    <property type="entry name" value="MarR_2"/>
    <property type="match status" value="1"/>
</dbReference>
<accession>A0A2T5JCR2</accession>
<keyword evidence="3 4" id="KW-0804">Transcription</keyword>
<dbReference type="AlphaFoldDB" id="A0A2T5JCR2"/>
<dbReference type="Gene3D" id="1.10.10.10">
    <property type="entry name" value="Winged helix-like DNA-binding domain superfamily/Winged helix DNA-binding domain"/>
    <property type="match status" value="1"/>
</dbReference>
<comment type="similarity">
    <text evidence="4">Belongs to the GbsR family.</text>
</comment>
<proteinExistence type="inferred from homology"/>